<dbReference type="NCBIfam" id="TIGR02870">
    <property type="entry name" value="spore_II_D"/>
    <property type="match status" value="1"/>
</dbReference>
<proteinExistence type="predicted"/>
<reference evidence="3 4" key="1">
    <citation type="submission" date="2021-02" db="EMBL/GenBank/DDBJ databases">
        <title>Nitrogen-fixing ability and nitrogen fixation related genes of thermophilic fermentative bacteria in the genus Caldicellulosiruptor.</title>
        <authorList>
            <person name="Chen Y."/>
            <person name="Nishihara A."/>
            <person name="Haruta S."/>
        </authorList>
    </citation>
    <scope>NUCLEOTIDE SEQUENCE [LARGE SCALE GENOMIC DNA]</scope>
    <source>
        <strain evidence="3 4">YA01</strain>
    </source>
</reference>
<dbReference type="InterPro" id="IPR013693">
    <property type="entry name" value="SpoIID/LytB_N"/>
</dbReference>
<sequence length="358" mass="41734">MKKKVSKKKHNFFCLDTILMLMALAILLIINIVTEVKLNDFKSVQKEKYDIVQERDNQIVYSNMKPKNQKDNIYINLLRKNKNKIEKISLEEYVIGVVAAEMPADFNIEALKAQAVASRTYAAKKIVTKAFHKGYENKKVYLCDDFSHCQAYIDKGEMKQRWGKNFEKYYNKIRKAVEETKGQVLVYRGEIIDSLYHAASGGKTEDAKEVFKEEIPYLKSVVSRGEEGCPKFSGEFYFTYNELLKRLKKYFPGLMVDTQNKSTQIKVVERTPTQRVKSIKIGNIILSGDQFRSIFGLYSTEFWVYPDNRGLRIKTRGYGHGLGMSQWGANYLARQGKNYKQILLYYYQNVKICRLKYK</sequence>
<organism evidence="3 4">
    <name type="scientific">Caldicellulosiruptor diazotrophicus</name>
    <dbReference type="NCBI Taxonomy" id="2806205"/>
    <lineage>
        <taxon>Bacteria</taxon>
        <taxon>Bacillati</taxon>
        <taxon>Bacillota</taxon>
        <taxon>Bacillota incertae sedis</taxon>
        <taxon>Caldicellulosiruptorales</taxon>
        <taxon>Caldicellulosiruptoraceae</taxon>
        <taxon>Caldicellulosiruptor</taxon>
    </lineage>
</organism>
<keyword evidence="1" id="KW-0472">Membrane</keyword>
<dbReference type="RefSeq" id="WP_207179642.1">
    <property type="nucleotide sequence ID" value="NZ_AP024480.1"/>
</dbReference>
<gene>
    <name evidence="3" type="primary">spoIIC</name>
    <name evidence="3" type="ORF">CaldiYA01_21830</name>
</gene>
<dbReference type="PANTHER" id="PTHR30032">
    <property type="entry name" value="N-ACETYLMURAMOYL-L-ALANINE AMIDASE-RELATED"/>
    <property type="match status" value="1"/>
</dbReference>
<accession>A0ABM7NPY4</accession>
<feature type="transmembrane region" description="Helical" evidence="1">
    <location>
        <begin position="12"/>
        <end position="33"/>
    </location>
</feature>
<dbReference type="Proteomes" id="UP000663623">
    <property type="component" value="Chromosome"/>
</dbReference>
<protein>
    <submittedName>
        <fullName evidence="3">Stage II sporulation protein D</fullName>
    </submittedName>
</protein>
<dbReference type="InterPro" id="IPR051922">
    <property type="entry name" value="Bact_Sporulation_Assoc"/>
</dbReference>
<evidence type="ECO:0000259" key="2">
    <source>
        <dbReference type="Pfam" id="PF08486"/>
    </source>
</evidence>
<dbReference type="Pfam" id="PF08486">
    <property type="entry name" value="SpoIID"/>
    <property type="match status" value="1"/>
</dbReference>
<dbReference type="EMBL" id="AP024480">
    <property type="protein sequence ID" value="BCS82223.1"/>
    <property type="molecule type" value="Genomic_DNA"/>
</dbReference>
<dbReference type="InterPro" id="IPR014225">
    <property type="entry name" value="Spore_II_D_firmicutes"/>
</dbReference>
<keyword evidence="1" id="KW-1133">Transmembrane helix</keyword>
<evidence type="ECO:0000313" key="3">
    <source>
        <dbReference type="EMBL" id="BCS82223.1"/>
    </source>
</evidence>
<feature type="domain" description="Sporulation stage II protein D amidase enhancer LytB N-terminal" evidence="2">
    <location>
        <begin position="80"/>
        <end position="187"/>
    </location>
</feature>
<evidence type="ECO:0000313" key="4">
    <source>
        <dbReference type="Proteomes" id="UP000663623"/>
    </source>
</evidence>
<dbReference type="PANTHER" id="PTHR30032:SF4">
    <property type="entry name" value="AMIDASE ENHANCER"/>
    <property type="match status" value="1"/>
</dbReference>
<dbReference type="InterPro" id="IPR013486">
    <property type="entry name" value="SpoIID/LytB"/>
</dbReference>
<keyword evidence="4" id="KW-1185">Reference proteome</keyword>
<keyword evidence="1" id="KW-0812">Transmembrane</keyword>
<evidence type="ECO:0000256" key="1">
    <source>
        <dbReference type="SAM" id="Phobius"/>
    </source>
</evidence>
<dbReference type="NCBIfam" id="TIGR02669">
    <property type="entry name" value="SpoIID_LytB"/>
    <property type="match status" value="1"/>
</dbReference>
<name>A0ABM7NPY4_9FIRM</name>